<feature type="domain" description="YetF C-terminal" evidence="8">
    <location>
        <begin position="81"/>
        <end position="212"/>
    </location>
</feature>
<keyword evidence="3" id="KW-1003">Cell membrane</keyword>
<evidence type="ECO:0000259" key="9">
    <source>
        <dbReference type="Pfam" id="PF20730"/>
    </source>
</evidence>
<feature type="transmembrane region" description="Helical" evidence="7">
    <location>
        <begin position="32"/>
        <end position="52"/>
    </location>
</feature>
<keyword evidence="5 7" id="KW-1133">Transmembrane helix</keyword>
<comment type="similarity">
    <text evidence="2">Belongs to the UPF0702 family.</text>
</comment>
<evidence type="ECO:0000256" key="1">
    <source>
        <dbReference type="ARBA" id="ARBA00004651"/>
    </source>
</evidence>
<keyword evidence="11" id="KW-1185">Reference proteome</keyword>
<name>A0ABN0W300_9BACI</name>
<evidence type="ECO:0000256" key="4">
    <source>
        <dbReference type="ARBA" id="ARBA00022692"/>
    </source>
</evidence>
<comment type="subcellular location">
    <subcellularLocation>
        <location evidence="1">Cell membrane</location>
        <topology evidence="1">Multi-pass membrane protein</topology>
    </subcellularLocation>
</comment>
<accession>A0ABN0W300</accession>
<dbReference type="EMBL" id="BAAADJ010000014">
    <property type="protein sequence ID" value="GAA0323779.1"/>
    <property type="molecule type" value="Genomic_DNA"/>
</dbReference>
<comment type="caution">
    <text evidence="10">The sequence shown here is derived from an EMBL/GenBank/DDBJ whole genome shotgun (WGS) entry which is preliminary data.</text>
</comment>
<feature type="domain" description="YetF-like N-terminal transmembrane" evidence="9">
    <location>
        <begin position="4"/>
        <end position="76"/>
    </location>
</feature>
<dbReference type="PANTHER" id="PTHR34582">
    <property type="entry name" value="UPF0702 TRANSMEMBRANE PROTEIN YCAP"/>
    <property type="match status" value="1"/>
</dbReference>
<feature type="transmembrane region" description="Helical" evidence="7">
    <location>
        <begin position="6"/>
        <end position="25"/>
    </location>
</feature>
<reference evidence="10 11" key="1">
    <citation type="journal article" date="2019" name="Int. J. Syst. Evol. Microbiol.">
        <title>The Global Catalogue of Microorganisms (GCM) 10K type strain sequencing project: providing services to taxonomists for standard genome sequencing and annotation.</title>
        <authorList>
            <consortium name="The Broad Institute Genomics Platform"/>
            <consortium name="The Broad Institute Genome Sequencing Center for Infectious Disease"/>
            <person name="Wu L."/>
            <person name="Ma J."/>
        </authorList>
    </citation>
    <scope>NUCLEOTIDE SEQUENCE [LARGE SCALE GENOMIC DNA]</scope>
    <source>
        <strain evidence="10 11">JCM 9731</strain>
    </source>
</reference>
<dbReference type="Gene3D" id="3.30.240.20">
    <property type="entry name" value="bsu07140 like domains"/>
    <property type="match status" value="2"/>
</dbReference>
<evidence type="ECO:0000259" key="8">
    <source>
        <dbReference type="Pfam" id="PF04239"/>
    </source>
</evidence>
<dbReference type="InterPro" id="IPR048454">
    <property type="entry name" value="YetF_N"/>
</dbReference>
<keyword evidence="6 7" id="KW-0472">Membrane</keyword>
<dbReference type="Pfam" id="PF20730">
    <property type="entry name" value="YetF_N"/>
    <property type="match status" value="1"/>
</dbReference>
<evidence type="ECO:0000313" key="11">
    <source>
        <dbReference type="Proteomes" id="UP001500782"/>
    </source>
</evidence>
<gene>
    <name evidence="10" type="ORF">GCM10008967_12860</name>
</gene>
<feature type="transmembrane region" description="Helical" evidence="7">
    <location>
        <begin position="58"/>
        <end position="75"/>
    </location>
</feature>
<evidence type="ECO:0000256" key="6">
    <source>
        <dbReference type="ARBA" id="ARBA00023136"/>
    </source>
</evidence>
<keyword evidence="4 7" id="KW-0812">Transmembrane</keyword>
<dbReference type="RefSeq" id="WP_343797430.1">
    <property type="nucleotide sequence ID" value="NZ_BAAADJ010000014.1"/>
</dbReference>
<dbReference type="InterPro" id="IPR007353">
    <property type="entry name" value="DUF421"/>
</dbReference>
<evidence type="ECO:0000256" key="7">
    <source>
        <dbReference type="SAM" id="Phobius"/>
    </source>
</evidence>
<evidence type="ECO:0000313" key="10">
    <source>
        <dbReference type="EMBL" id="GAA0323779.1"/>
    </source>
</evidence>
<evidence type="ECO:0000256" key="3">
    <source>
        <dbReference type="ARBA" id="ARBA00022475"/>
    </source>
</evidence>
<dbReference type="Proteomes" id="UP001500782">
    <property type="component" value="Unassembled WGS sequence"/>
</dbReference>
<dbReference type="InterPro" id="IPR023090">
    <property type="entry name" value="UPF0702_alpha/beta_dom_sf"/>
</dbReference>
<sequence>MNISEMLIRTFVTFFVLYILSRVLGKKLISRMTFFDFVAGVTLGSIAGSLIYSSNISLFVALTGLVCFALLALILDMGTFKFLRFGKIANGEPMVLIQNGMIREKEMAKAHLTMNELLFLLRKKDAFYLDEVDLAIWETDGTLSVLKKVQNQPMTQIHQNAKQRGLTNTLIMDGKIMEENLKIAGKDKSWLLSTIKEHGYHDVSEVSICEIDELDHVYIDKKDNK</sequence>
<organism evidence="10 11">
    <name type="scientific">Bacillus carboniphilus</name>
    <dbReference type="NCBI Taxonomy" id="86663"/>
    <lineage>
        <taxon>Bacteria</taxon>
        <taxon>Bacillati</taxon>
        <taxon>Bacillota</taxon>
        <taxon>Bacilli</taxon>
        <taxon>Bacillales</taxon>
        <taxon>Bacillaceae</taxon>
        <taxon>Bacillus</taxon>
    </lineage>
</organism>
<proteinExistence type="inferred from homology"/>
<evidence type="ECO:0000256" key="5">
    <source>
        <dbReference type="ARBA" id="ARBA00022989"/>
    </source>
</evidence>
<evidence type="ECO:0000256" key="2">
    <source>
        <dbReference type="ARBA" id="ARBA00006448"/>
    </source>
</evidence>
<protein>
    <submittedName>
        <fullName evidence="10">DUF421 domain-containing protein</fullName>
    </submittedName>
</protein>
<dbReference type="Pfam" id="PF04239">
    <property type="entry name" value="DUF421"/>
    <property type="match status" value="1"/>
</dbReference>
<dbReference type="PANTHER" id="PTHR34582:SF7">
    <property type="entry name" value="UPF0702 TRANSMEMBRANE PROTEIN YDFS"/>
    <property type="match status" value="1"/>
</dbReference>